<evidence type="ECO:0000313" key="2">
    <source>
        <dbReference type="EMBL" id="KAF5850473.1"/>
    </source>
</evidence>
<evidence type="ECO:0000313" key="3">
    <source>
        <dbReference type="Proteomes" id="UP000624244"/>
    </source>
</evidence>
<sequence>ALLEAYRLIYLYLVRAFTRRVYNIDYYFGAKRFKKCSRAEFTIFLAVIDLVAATRYSNKPDNNYSLGLGDKELEEEVLESYIAVVEDTIKAGGTFIPDPMDISSKGESEEEEKKKKREIEKTLSVDLCSLKNEAGESSNSLINLVLAIVGS</sequence>
<protein>
    <submittedName>
        <fullName evidence="2">Uncharacterized protein</fullName>
    </submittedName>
</protein>
<dbReference type="AlphaFoldDB" id="A0A8H6DWH1"/>
<dbReference type="Proteomes" id="UP000624244">
    <property type="component" value="Unassembled WGS sequence"/>
</dbReference>
<comment type="caution">
    <text evidence="2">The sequence shown here is derived from an EMBL/GenBank/DDBJ whole genome shotgun (WGS) entry which is preliminary data.</text>
</comment>
<dbReference type="EMBL" id="WNKQ01000007">
    <property type="protein sequence ID" value="KAF5850473.1"/>
    <property type="molecule type" value="Genomic_DNA"/>
</dbReference>
<feature type="region of interest" description="Disordered" evidence="1">
    <location>
        <begin position="92"/>
        <end position="118"/>
    </location>
</feature>
<proteinExistence type="predicted"/>
<accession>A0A8H6DWH1</accession>
<name>A0A8H6DWH1_COCSA</name>
<feature type="compositionally biased region" description="Basic and acidic residues" evidence="1">
    <location>
        <begin position="104"/>
        <end position="118"/>
    </location>
</feature>
<reference evidence="2" key="1">
    <citation type="submission" date="2019-11" db="EMBL/GenBank/DDBJ databases">
        <title>Bipolaris sorokiniana Genome sequencing.</title>
        <authorList>
            <person name="Wang H."/>
        </authorList>
    </citation>
    <scope>NUCLEOTIDE SEQUENCE</scope>
</reference>
<feature type="non-terminal residue" evidence="2">
    <location>
        <position position="1"/>
    </location>
</feature>
<organism evidence="2 3">
    <name type="scientific">Cochliobolus sativus</name>
    <name type="common">Common root rot and spot blotch fungus</name>
    <name type="synonym">Bipolaris sorokiniana</name>
    <dbReference type="NCBI Taxonomy" id="45130"/>
    <lineage>
        <taxon>Eukaryota</taxon>
        <taxon>Fungi</taxon>
        <taxon>Dikarya</taxon>
        <taxon>Ascomycota</taxon>
        <taxon>Pezizomycotina</taxon>
        <taxon>Dothideomycetes</taxon>
        <taxon>Pleosporomycetidae</taxon>
        <taxon>Pleosporales</taxon>
        <taxon>Pleosporineae</taxon>
        <taxon>Pleosporaceae</taxon>
        <taxon>Bipolaris</taxon>
    </lineage>
</organism>
<evidence type="ECO:0000256" key="1">
    <source>
        <dbReference type="SAM" id="MobiDB-lite"/>
    </source>
</evidence>
<gene>
    <name evidence="2" type="ORF">GGP41_002665</name>
</gene>